<feature type="domain" description="Mur ligase C-terminal" evidence="3">
    <location>
        <begin position="341"/>
        <end position="464"/>
    </location>
</feature>
<dbReference type="UniPathway" id="UPA00219"/>
<evidence type="ECO:0000259" key="4">
    <source>
        <dbReference type="Pfam" id="PF08245"/>
    </source>
</evidence>
<organism evidence="5 6">
    <name type="scientific">SAR86 cluster bacterium</name>
    <dbReference type="NCBI Taxonomy" id="2030880"/>
    <lineage>
        <taxon>Bacteria</taxon>
        <taxon>Pseudomonadati</taxon>
        <taxon>Pseudomonadota</taxon>
        <taxon>Gammaproteobacteria</taxon>
        <taxon>SAR86 cluster</taxon>
    </lineage>
</organism>
<dbReference type="PANTHER" id="PTHR23135:SF4">
    <property type="entry name" value="UDP-N-ACETYLMURAMOYL-L-ALANYL-D-GLUTAMATE--2,6-DIAMINOPIMELATE LIGASE MURE HOMOLOG, CHLOROPLASTIC"/>
    <property type="match status" value="1"/>
</dbReference>
<comment type="similarity">
    <text evidence="1">Belongs to the MurCDEF family. MurE subfamily.</text>
</comment>
<protein>
    <submittedName>
        <fullName evidence="5">UDP-N-acetylmuramyl-tripeptide synthetase</fullName>
    </submittedName>
</protein>
<dbReference type="SUPFAM" id="SSF53623">
    <property type="entry name" value="MurD-like peptide ligases, catalytic domain"/>
    <property type="match status" value="1"/>
</dbReference>
<keyword evidence="2" id="KW-0131">Cell cycle</keyword>
<keyword evidence="2" id="KW-0573">Peptidoglycan synthesis</keyword>
<evidence type="ECO:0000259" key="3">
    <source>
        <dbReference type="Pfam" id="PF02875"/>
    </source>
</evidence>
<dbReference type="Pfam" id="PF02875">
    <property type="entry name" value="Mur_ligase_C"/>
    <property type="match status" value="1"/>
</dbReference>
<name>A0A520N0Q3_9GAMM</name>
<dbReference type="GO" id="GO:0071555">
    <property type="term" value="P:cell wall organization"/>
    <property type="evidence" value="ECO:0007669"/>
    <property type="project" value="UniProtKB-KW"/>
</dbReference>
<dbReference type="AlphaFoldDB" id="A0A520N0Q3"/>
<proteinExistence type="inferred from homology"/>
<keyword evidence="2" id="KW-0133">Cell shape</keyword>
<dbReference type="Gene3D" id="3.90.190.20">
    <property type="entry name" value="Mur ligase, C-terminal domain"/>
    <property type="match status" value="1"/>
</dbReference>
<keyword evidence="2" id="KW-0961">Cell wall biogenesis/degradation</keyword>
<comment type="pathway">
    <text evidence="2">Cell wall biogenesis; peptidoglycan biosynthesis.</text>
</comment>
<dbReference type="InterPro" id="IPR013221">
    <property type="entry name" value="Mur_ligase_cen"/>
</dbReference>
<keyword evidence="2" id="KW-0132">Cell division</keyword>
<evidence type="ECO:0000313" key="6">
    <source>
        <dbReference type="Proteomes" id="UP000319384"/>
    </source>
</evidence>
<dbReference type="Proteomes" id="UP000319384">
    <property type="component" value="Unassembled WGS sequence"/>
</dbReference>
<sequence length="489" mass="55933">MNELEKILNINFPKDTRLSFATNSSHKVKKNTIFFGLPGTNNHGSKFCKDAIDLGAALAVHNDPKYKTFDKNIFYVEDLDKKIVSFLDALYDVDINSNNFFAFTGTNGKTTAAYLCHQLLTSMNYDSIYIGTLGIQYNNNDINKSFSLKTTPDIFELYEIIQSLNFGLDSISICIEISSHALDQGRLKGVGWLNSTSILNITSDHMEYHKNIDRYKAAKFEIFKFQSSLKLIDDESYKYSDSYDFLKNVDYKLSVISKENIFSDIFYKIREISLKKTIFEIFINKSPNGYGKNGKKKFKFSCNIFPEFNIHNLVFAICSIGVDEFVENQTNDLNFLKLPKGRVEIIKNIPSNVIIDYAHNPRAVSHLLKGIKKYYDNLVVVMGCGGDRDKSKRAKMLSAAIKSSSKIFFTSDNSRSEDFELIFEDAIKNNDIENVVKIKDRKEAIIHASKRISKNDCLVILGKGHEQTQEEKDEIKFFSDHEVVNEIYK</sequence>
<dbReference type="GO" id="GO:0016881">
    <property type="term" value="F:acid-amino acid ligase activity"/>
    <property type="evidence" value="ECO:0007669"/>
    <property type="project" value="InterPro"/>
</dbReference>
<dbReference type="InterPro" id="IPR036615">
    <property type="entry name" value="Mur_ligase_C_dom_sf"/>
</dbReference>
<dbReference type="SUPFAM" id="SSF53244">
    <property type="entry name" value="MurD-like peptide ligases, peptide-binding domain"/>
    <property type="match status" value="1"/>
</dbReference>
<dbReference type="Gene3D" id="3.40.1390.10">
    <property type="entry name" value="MurE/MurF, N-terminal domain"/>
    <property type="match status" value="1"/>
</dbReference>
<gene>
    <name evidence="5" type="primary">murE</name>
    <name evidence="5" type="ORF">EVA95_01125</name>
</gene>
<dbReference type="GO" id="GO:0005524">
    <property type="term" value="F:ATP binding"/>
    <property type="evidence" value="ECO:0007669"/>
    <property type="project" value="InterPro"/>
</dbReference>
<dbReference type="Pfam" id="PF08245">
    <property type="entry name" value="Mur_ligase_M"/>
    <property type="match status" value="1"/>
</dbReference>
<dbReference type="Gene3D" id="3.40.1190.10">
    <property type="entry name" value="Mur-like, catalytic domain"/>
    <property type="match status" value="1"/>
</dbReference>
<dbReference type="InterPro" id="IPR035911">
    <property type="entry name" value="MurE/MurF_N"/>
</dbReference>
<comment type="caution">
    <text evidence="5">The sequence shown here is derived from an EMBL/GenBank/DDBJ whole genome shotgun (WGS) entry which is preliminary data.</text>
</comment>
<dbReference type="EMBL" id="SHBH01000005">
    <property type="protein sequence ID" value="RZO27057.1"/>
    <property type="molecule type" value="Genomic_DNA"/>
</dbReference>
<dbReference type="InterPro" id="IPR036565">
    <property type="entry name" value="Mur-like_cat_sf"/>
</dbReference>
<dbReference type="SUPFAM" id="SSF63418">
    <property type="entry name" value="MurE/MurF N-terminal domain"/>
    <property type="match status" value="1"/>
</dbReference>
<dbReference type="GO" id="GO:0008360">
    <property type="term" value="P:regulation of cell shape"/>
    <property type="evidence" value="ECO:0007669"/>
    <property type="project" value="UniProtKB-KW"/>
</dbReference>
<dbReference type="GO" id="GO:0005737">
    <property type="term" value="C:cytoplasm"/>
    <property type="evidence" value="ECO:0007669"/>
    <property type="project" value="UniProtKB-SubCell"/>
</dbReference>
<dbReference type="GO" id="GO:0009252">
    <property type="term" value="P:peptidoglycan biosynthetic process"/>
    <property type="evidence" value="ECO:0007669"/>
    <property type="project" value="UniProtKB-UniPathway"/>
</dbReference>
<evidence type="ECO:0000313" key="5">
    <source>
        <dbReference type="EMBL" id="RZO27057.1"/>
    </source>
</evidence>
<comment type="subcellular location">
    <subcellularLocation>
        <location evidence="2">Cytoplasm</location>
    </subcellularLocation>
</comment>
<dbReference type="InterPro" id="IPR004101">
    <property type="entry name" value="Mur_ligase_C"/>
</dbReference>
<dbReference type="PANTHER" id="PTHR23135">
    <property type="entry name" value="MUR LIGASE FAMILY MEMBER"/>
    <property type="match status" value="1"/>
</dbReference>
<evidence type="ECO:0000256" key="1">
    <source>
        <dbReference type="ARBA" id="ARBA00005898"/>
    </source>
</evidence>
<feature type="domain" description="Mur ligase central" evidence="4">
    <location>
        <begin position="104"/>
        <end position="319"/>
    </location>
</feature>
<accession>A0A520N0Q3</accession>
<reference evidence="5 6" key="1">
    <citation type="submission" date="2019-02" db="EMBL/GenBank/DDBJ databases">
        <title>Prokaryotic population dynamics and viral predation in marine succession experiment using metagenomics: the confinement effect.</title>
        <authorList>
            <person name="Haro-Moreno J.M."/>
            <person name="Rodriguez-Valera F."/>
            <person name="Lopez-Perez M."/>
        </authorList>
    </citation>
    <scope>NUCLEOTIDE SEQUENCE [LARGE SCALE GENOMIC DNA]</scope>
    <source>
        <strain evidence="5">MED-G162</strain>
    </source>
</reference>
<dbReference type="InterPro" id="IPR005761">
    <property type="entry name" value="UDP-N-AcMur-Glu-dNH2Pim_ligase"/>
</dbReference>
<dbReference type="NCBIfam" id="TIGR01085">
    <property type="entry name" value="murE"/>
    <property type="match status" value="1"/>
</dbReference>
<dbReference type="GO" id="GO:0051301">
    <property type="term" value="P:cell division"/>
    <property type="evidence" value="ECO:0007669"/>
    <property type="project" value="UniProtKB-KW"/>
</dbReference>
<evidence type="ECO:0000256" key="2">
    <source>
        <dbReference type="RuleBase" id="RU004135"/>
    </source>
</evidence>